<dbReference type="InterPro" id="IPR036388">
    <property type="entry name" value="WH-like_DNA-bd_sf"/>
</dbReference>
<proteinExistence type="predicted"/>
<sequence length="161" mass="17444">MSPDSGQTENGRTDALYDALREQAMRAVLFHLDVANRVGISITDVGCLGVLDKEGAMSAGQLAERIGLSRGGAITAAVDRLERGGFVTRRRDTSDRRRVIVEIVRGGPYDRVVAALDSLSSAYRELIAGYDDTEARLLLDFTRRANAVVTEHLTGQPPTGR</sequence>
<keyword evidence="2" id="KW-0238">DNA-binding</keyword>
<dbReference type="InterPro" id="IPR039422">
    <property type="entry name" value="MarR/SlyA-like"/>
</dbReference>
<dbReference type="InterPro" id="IPR036390">
    <property type="entry name" value="WH_DNA-bd_sf"/>
</dbReference>
<dbReference type="Pfam" id="PF01047">
    <property type="entry name" value="MarR"/>
    <property type="match status" value="1"/>
</dbReference>
<dbReference type="SMART" id="SM00347">
    <property type="entry name" value="HTH_MARR"/>
    <property type="match status" value="1"/>
</dbReference>
<dbReference type="EMBL" id="AUBJ02000001">
    <property type="protein sequence ID" value="MCP2329868.1"/>
    <property type="molecule type" value="Genomic_DNA"/>
</dbReference>
<protein>
    <submittedName>
        <fullName evidence="2">DNA-binding transcriptional regulator, MarR family</fullName>
    </submittedName>
</protein>
<name>A0ABT1JBQ0_ACTCY</name>
<dbReference type="RefSeq" id="WP_026418711.1">
    <property type="nucleotide sequence ID" value="NZ_AUBJ02000001.1"/>
</dbReference>
<feature type="domain" description="HTH marR-type" evidence="1">
    <location>
        <begin position="13"/>
        <end position="147"/>
    </location>
</feature>
<keyword evidence="3" id="KW-1185">Reference proteome</keyword>
<dbReference type="InterPro" id="IPR000835">
    <property type="entry name" value="HTH_MarR-typ"/>
</dbReference>
<dbReference type="PANTHER" id="PTHR33164">
    <property type="entry name" value="TRANSCRIPTIONAL REGULATOR, MARR FAMILY"/>
    <property type="match status" value="1"/>
</dbReference>
<dbReference type="PROSITE" id="PS50995">
    <property type="entry name" value="HTH_MARR_2"/>
    <property type="match status" value="1"/>
</dbReference>
<dbReference type="Proteomes" id="UP000791080">
    <property type="component" value="Unassembled WGS sequence"/>
</dbReference>
<comment type="caution">
    <text evidence="2">The sequence shown here is derived from an EMBL/GenBank/DDBJ whole genome shotgun (WGS) entry which is preliminary data.</text>
</comment>
<dbReference type="Gene3D" id="1.10.10.10">
    <property type="entry name" value="Winged helix-like DNA-binding domain superfamily/Winged helix DNA-binding domain"/>
    <property type="match status" value="1"/>
</dbReference>
<evidence type="ECO:0000259" key="1">
    <source>
        <dbReference type="PROSITE" id="PS50995"/>
    </source>
</evidence>
<evidence type="ECO:0000313" key="3">
    <source>
        <dbReference type="Proteomes" id="UP000791080"/>
    </source>
</evidence>
<evidence type="ECO:0000313" key="2">
    <source>
        <dbReference type="EMBL" id="MCP2329868.1"/>
    </source>
</evidence>
<dbReference type="PANTHER" id="PTHR33164:SF106">
    <property type="entry name" value="TRANSCRIPTIONAL REGULATORY PROTEIN"/>
    <property type="match status" value="1"/>
</dbReference>
<organism evidence="2 3">
    <name type="scientific">Actinoalloteichus caeruleus DSM 43889</name>
    <dbReference type="NCBI Taxonomy" id="1120930"/>
    <lineage>
        <taxon>Bacteria</taxon>
        <taxon>Bacillati</taxon>
        <taxon>Actinomycetota</taxon>
        <taxon>Actinomycetes</taxon>
        <taxon>Pseudonocardiales</taxon>
        <taxon>Pseudonocardiaceae</taxon>
        <taxon>Actinoalloteichus</taxon>
        <taxon>Actinoalloteichus cyanogriseus</taxon>
    </lineage>
</organism>
<gene>
    <name evidence="2" type="ORF">G443_000138</name>
</gene>
<dbReference type="GO" id="GO:0003677">
    <property type="term" value="F:DNA binding"/>
    <property type="evidence" value="ECO:0007669"/>
    <property type="project" value="UniProtKB-KW"/>
</dbReference>
<reference evidence="2 3" key="1">
    <citation type="submission" date="2022-06" db="EMBL/GenBank/DDBJ databases">
        <title>Genomic Encyclopedia of Type Strains, Phase I: the one thousand microbial genomes (KMG-I) project.</title>
        <authorList>
            <person name="Kyrpides N."/>
        </authorList>
    </citation>
    <scope>NUCLEOTIDE SEQUENCE [LARGE SCALE GENOMIC DNA]</scope>
    <source>
        <strain evidence="2 3">DSM 43889</strain>
    </source>
</reference>
<accession>A0ABT1JBQ0</accession>
<dbReference type="SUPFAM" id="SSF46785">
    <property type="entry name" value="Winged helix' DNA-binding domain"/>
    <property type="match status" value="1"/>
</dbReference>